<proteinExistence type="predicted"/>
<organism evidence="5 6">
    <name type="scientific">Spirosoma liriopis</name>
    <dbReference type="NCBI Taxonomy" id="2937440"/>
    <lineage>
        <taxon>Bacteria</taxon>
        <taxon>Pseudomonadati</taxon>
        <taxon>Bacteroidota</taxon>
        <taxon>Cytophagia</taxon>
        <taxon>Cytophagales</taxon>
        <taxon>Cytophagaceae</taxon>
        <taxon>Spirosoma</taxon>
    </lineage>
</organism>
<evidence type="ECO:0000256" key="2">
    <source>
        <dbReference type="ARBA" id="ARBA00023125"/>
    </source>
</evidence>
<keyword evidence="3" id="KW-0804">Transcription</keyword>
<keyword evidence="1" id="KW-0805">Transcription regulation</keyword>
<comment type="caution">
    <text evidence="5">The sequence shown here is derived from an EMBL/GenBank/DDBJ whole genome shotgun (WGS) entry which is preliminary data.</text>
</comment>
<dbReference type="PANTHER" id="PTHR43280:SF32">
    <property type="entry name" value="TRANSCRIPTIONAL REGULATORY PROTEIN"/>
    <property type="match status" value="1"/>
</dbReference>
<evidence type="ECO:0000313" key="6">
    <source>
        <dbReference type="Proteomes" id="UP001202180"/>
    </source>
</evidence>
<dbReference type="PRINTS" id="PR00032">
    <property type="entry name" value="HTHARAC"/>
</dbReference>
<dbReference type="InterPro" id="IPR018060">
    <property type="entry name" value="HTH_AraC"/>
</dbReference>
<reference evidence="5 6" key="1">
    <citation type="submission" date="2022-04" db="EMBL/GenBank/DDBJ databases">
        <title>Spirosoma sp. strain RP8 genome sequencing and assembly.</title>
        <authorList>
            <person name="Jung Y."/>
        </authorList>
    </citation>
    <scope>NUCLEOTIDE SEQUENCE [LARGE SCALE GENOMIC DNA]</scope>
    <source>
        <strain evidence="5 6">RP8</strain>
    </source>
</reference>
<dbReference type="EMBL" id="JALPRF010000004">
    <property type="protein sequence ID" value="MCK8494629.1"/>
    <property type="molecule type" value="Genomic_DNA"/>
</dbReference>
<gene>
    <name evidence="5" type="ORF">M0L20_22365</name>
</gene>
<keyword evidence="6" id="KW-1185">Reference proteome</keyword>
<name>A0ABT0HR19_9BACT</name>
<evidence type="ECO:0000259" key="4">
    <source>
        <dbReference type="PROSITE" id="PS01124"/>
    </source>
</evidence>
<dbReference type="SMART" id="SM00342">
    <property type="entry name" value="HTH_ARAC"/>
    <property type="match status" value="1"/>
</dbReference>
<dbReference type="Proteomes" id="UP001202180">
    <property type="component" value="Unassembled WGS sequence"/>
</dbReference>
<keyword evidence="2" id="KW-0238">DNA-binding</keyword>
<dbReference type="InterPro" id="IPR009057">
    <property type="entry name" value="Homeodomain-like_sf"/>
</dbReference>
<dbReference type="RefSeq" id="WP_248479191.1">
    <property type="nucleotide sequence ID" value="NZ_JALPRF010000004.1"/>
</dbReference>
<dbReference type="InterPro" id="IPR020449">
    <property type="entry name" value="Tscrpt_reg_AraC-type_HTH"/>
</dbReference>
<accession>A0ABT0HR19</accession>
<feature type="domain" description="HTH araC/xylS-type" evidence="4">
    <location>
        <begin position="139"/>
        <end position="237"/>
    </location>
</feature>
<sequence>MFFDQGTETVEVDRQEVTVSSSQLVFGLPNQSFVHDSPNHNNQQYKFSFDEQTLALLPRAYPFLTNPKQASVISFDPLAKQRVSALLSMLFQLLHASTKPISTDIILAHLNSLLSEFNGAYFDDESRGYMPDSKRTKYVAFKLAVEKQLTEQPDVHSIAHQLGLTTSSLYALVKEYSGLSPKEWVINQLMVEAQRQLQYSPRSVKEIAYELGFNDPAYFSRLFKKKTGKTVSTFLADLRDLSNR</sequence>
<dbReference type="SUPFAM" id="SSF46689">
    <property type="entry name" value="Homeodomain-like"/>
    <property type="match status" value="1"/>
</dbReference>
<evidence type="ECO:0000256" key="1">
    <source>
        <dbReference type="ARBA" id="ARBA00023015"/>
    </source>
</evidence>
<dbReference type="PANTHER" id="PTHR43280">
    <property type="entry name" value="ARAC-FAMILY TRANSCRIPTIONAL REGULATOR"/>
    <property type="match status" value="1"/>
</dbReference>
<evidence type="ECO:0000313" key="5">
    <source>
        <dbReference type="EMBL" id="MCK8494629.1"/>
    </source>
</evidence>
<dbReference type="PROSITE" id="PS01124">
    <property type="entry name" value="HTH_ARAC_FAMILY_2"/>
    <property type="match status" value="1"/>
</dbReference>
<dbReference type="Pfam" id="PF12833">
    <property type="entry name" value="HTH_18"/>
    <property type="match status" value="1"/>
</dbReference>
<protein>
    <submittedName>
        <fullName evidence="5">AraC family transcriptional regulator</fullName>
    </submittedName>
</protein>
<dbReference type="Gene3D" id="1.10.10.60">
    <property type="entry name" value="Homeodomain-like"/>
    <property type="match status" value="1"/>
</dbReference>
<evidence type="ECO:0000256" key="3">
    <source>
        <dbReference type="ARBA" id="ARBA00023163"/>
    </source>
</evidence>